<feature type="compositionally biased region" description="Basic and acidic residues" evidence="1">
    <location>
        <begin position="126"/>
        <end position="138"/>
    </location>
</feature>
<dbReference type="RefSeq" id="XP_060316962.1">
    <property type="nucleotide sequence ID" value="XM_060453004.1"/>
</dbReference>
<accession>A0AAI9Z3J2</accession>
<proteinExistence type="predicted"/>
<evidence type="ECO:0000313" key="3">
    <source>
        <dbReference type="EMBL" id="KAK1532840.1"/>
    </source>
</evidence>
<name>A0AAI9Z3J2_9PEZI</name>
<dbReference type="Gene3D" id="3.10.180.10">
    <property type="entry name" value="2,3-Dihydroxybiphenyl 1,2-Dioxygenase, domain 1"/>
    <property type="match status" value="2"/>
</dbReference>
<gene>
    <name evidence="3" type="ORF">CCOS01_04823</name>
</gene>
<sequence length="284" mass="32137">MASSPQKIRVIRLASVLYQHVDVEKAAQFLEDFGLQEVARQDGRVYFAGFGVDPYVYVIERSPGSRRAFIGATWVVENENDLEVAANHPDATGIHGEKGPGGGKRVDIVDPNGYYVGFIHGQAPRSDVDNVDKSRIADDESPPTNLVDEKPRKGRFKRFNYGPSPIHKLGHYGFMVPKDTYEKTLKWYTGLMNLVPTDAVFDPRTNKDTTCFMHIDRGTTFTDHHSFFLGAHRFSQTPFVHHASFEVNDMDTQALGHEWLLKKGYTNCWGIGRHVLGSQLFDYW</sequence>
<organism evidence="3 4">
    <name type="scientific">Colletotrichum costaricense</name>
    <dbReference type="NCBI Taxonomy" id="1209916"/>
    <lineage>
        <taxon>Eukaryota</taxon>
        <taxon>Fungi</taxon>
        <taxon>Dikarya</taxon>
        <taxon>Ascomycota</taxon>
        <taxon>Pezizomycotina</taxon>
        <taxon>Sordariomycetes</taxon>
        <taxon>Hypocreomycetidae</taxon>
        <taxon>Glomerellales</taxon>
        <taxon>Glomerellaceae</taxon>
        <taxon>Colletotrichum</taxon>
        <taxon>Colletotrichum acutatum species complex</taxon>
    </lineage>
</organism>
<dbReference type="AlphaFoldDB" id="A0AAI9Z3J2"/>
<dbReference type="InterPro" id="IPR037523">
    <property type="entry name" value="VOC_core"/>
</dbReference>
<dbReference type="SUPFAM" id="SSF54593">
    <property type="entry name" value="Glyoxalase/Bleomycin resistance protein/Dihydroxybiphenyl dioxygenase"/>
    <property type="match status" value="1"/>
</dbReference>
<feature type="domain" description="VOC" evidence="2">
    <location>
        <begin position="168"/>
        <end position="284"/>
    </location>
</feature>
<dbReference type="PROSITE" id="PS51819">
    <property type="entry name" value="VOC"/>
    <property type="match status" value="1"/>
</dbReference>
<evidence type="ECO:0000259" key="2">
    <source>
        <dbReference type="PROSITE" id="PS51819"/>
    </source>
</evidence>
<dbReference type="Proteomes" id="UP001240678">
    <property type="component" value="Unassembled WGS sequence"/>
</dbReference>
<protein>
    <recommendedName>
        <fullName evidence="2">VOC domain-containing protein</fullName>
    </recommendedName>
</protein>
<dbReference type="GeneID" id="85336551"/>
<evidence type="ECO:0000313" key="4">
    <source>
        <dbReference type="Proteomes" id="UP001240678"/>
    </source>
</evidence>
<keyword evidence="4" id="KW-1185">Reference proteome</keyword>
<dbReference type="InterPro" id="IPR029068">
    <property type="entry name" value="Glyas_Bleomycin-R_OHBP_Dase"/>
</dbReference>
<comment type="caution">
    <text evidence="3">The sequence shown here is derived from an EMBL/GenBank/DDBJ whole genome shotgun (WGS) entry which is preliminary data.</text>
</comment>
<reference evidence="3 4" key="1">
    <citation type="submission" date="2016-10" db="EMBL/GenBank/DDBJ databases">
        <title>The genome sequence of Colletotrichum fioriniae PJ7.</title>
        <authorList>
            <person name="Baroncelli R."/>
        </authorList>
    </citation>
    <scope>NUCLEOTIDE SEQUENCE [LARGE SCALE GENOMIC DNA]</scope>
    <source>
        <strain evidence="3 4">IMI 309622</strain>
    </source>
</reference>
<dbReference type="EMBL" id="MOOE01000004">
    <property type="protein sequence ID" value="KAK1532840.1"/>
    <property type="molecule type" value="Genomic_DNA"/>
</dbReference>
<feature type="region of interest" description="Disordered" evidence="1">
    <location>
        <begin position="126"/>
        <end position="150"/>
    </location>
</feature>
<evidence type="ECO:0000256" key="1">
    <source>
        <dbReference type="SAM" id="MobiDB-lite"/>
    </source>
</evidence>